<feature type="domain" description="MULE transposase" evidence="2">
    <location>
        <begin position="341"/>
        <end position="409"/>
    </location>
</feature>
<dbReference type="EMBL" id="SDMP01000018">
    <property type="protein sequence ID" value="RYQ95773.1"/>
    <property type="molecule type" value="Genomic_DNA"/>
</dbReference>
<name>A0A444Y1H7_ARAHY</name>
<evidence type="ECO:0000313" key="4">
    <source>
        <dbReference type="Proteomes" id="UP000289738"/>
    </source>
</evidence>
<dbReference type="Pfam" id="PF10551">
    <property type="entry name" value="MULE"/>
    <property type="match status" value="1"/>
</dbReference>
<comment type="caution">
    <text evidence="3">The sequence shown here is derived from an EMBL/GenBank/DDBJ whole genome shotgun (WGS) entry which is preliminary data.</text>
</comment>
<evidence type="ECO:0000313" key="3">
    <source>
        <dbReference type="EMBL" id="RYQ95773.1"/>
    </source>
</evidence>
<dbReference type="InterPro" id="IPR018289">
    <property type="entry name" value="MULE_transposase_dom"/>
</dbReference>
<protein>
    <recommendedName>
        <fullName evidence="2">MULE transposase domain-containing protein</fullName>
    </recommendedName>
</protein>
<gene>
    <name evidence="3" type="ORF">Ahy_B08g091128</name>
</gene>
<feature type="region of interest" description="Disordered" evidence="1">
    <location>
        <begin position="134"/>
        <end position="158"/>
    </location>
</feature>
<dbReference type="PANTHER" id="PTHR31973:SF195">
    <property type="entry name" value="MUDR FAMILY TRANSPOSASE"/>
    <property type="match status" value="1"/>
</dbReference>
<sequence>MAGEEPSSTPEFYSSLYDEKGSIIFKSGQQIITYIVPEINSLTALKNLILHSVGKQYTKRLGGRGSYADTVDDSPSSGAVRRNIRRMMVDLNMPPEGSQEGSNIDLPNAGMMQDNDESHKGSVIRDPMMDPYEVNPDDGDDANDKPTEIPDDGDDGEEMNFYVKRYNIRRTVEYKILESDQLKYDAQFYLEHTHNISPKARKWEVRRYNGPHTCQQTSMGQDHRRLDSKVIAQYIFTMVKADPTISIKVLQGGMENHFSYKASYIKVWIVKQKSLLEYMAIRRSHTMIFLVGYSLCICTYPVRIMTLSLVMYLGATCDTVLAWFSRHCHVSPAFKHCKPLISIDDTHLYGKYGGTLLMAIAQDGNSNILPIVFAVVEGETKEAWLFFLSYLREHVTLQPSILVISNRHKPENAGTILLARTYYCDDASRRCLVPWSEYDVGYQTDAQLAQDLMVFEMNKKEVMVLDKCKKRMVLGMDREIVALDMGRKMMVHDTDREVVVLDMNMEVVALDSWNMEH</sequence>
<keyword evidence="4" id="KW-1185">Reference proteome</keyword>
<dbReference type="Proteomes" id="UP000289738">
    <property type="component" value="Chromosome B08"/>
</dbReference>
<evidence type="ECO:0000256" key="1">
    <source>
        <dbReference type="SAM" id="MobiDB-lite"/>
    </source>
</evidence>
<organism evidence="3 4">
    <name type="scientific">Arachis hypogaea</name>
    <name type="common">Peanut</name>
    <dbReference type="NCBI Taxonomy" id="3818"/>
    <lineage>
        <taxon>Eukaryota</taxon>
        <taxon>Viridiplantae</taxon>
        <taxon>Streptophyta</taxon>
        <taxon>Embryophyta</taxon>
        <taxon>Tracheophyta</taxon>
        <taxon>Spermatophyta</taxon>
        <taxon>Magnoliopsida</taxon>
        <taxon>eudicotyledons</taxon>
        <taxon>Gunneridae</taxon>
        <taxon>Pentapetalae</taxon>
        <taxon>rosids</taxon>
        <taxon>fabids</taxon>
        <taxon>Fabales</taxon>
        <taxon>Fabaceae</taxon>
        <taxon>Papilionoideae</taxon>
        <taxon>50 kb inversion clade</taxon>
        <taxon>dalbergioids sensu lato</taxon>
        <taxon>Dalbergieae</taxon>
        <taxon>Pterocarpus clade</taxon>
        <taxon>Arachis</taxon>
    </lineage>
</organism>
<reference evidence="3 4" key="1">
    <citation type="submission" date="2019-01" db="EMBL/GenBank/DDBJ databases">
        <title>Sequencing of cultivated peanut Arachis hypogaea provides insights into genome evolution and oil improvement.</title>
        <authorList>
            <person name="Chen X."/>
        </authorList>
    </citation>
    <scope>NUCLEOTIDE SEQUENCE [LARGE SCALE GENOMIC DNA]</scope>
    <source>
        <strain evidence="4">cv. Fuhuasheng</strain>
        <tissue evidence="3">Leaves</tissue>
    </source>
</reference>
<feature type="compositionally biased region" description="Acidic residues" evidence="1">
    <location>
        <begin position="149"/>
        <end position="158"/>
    </location>
</feature>
<evidence type="ECO:0000259" key="2">
    <source>
        <dbReference type="Pfam" id="PF10551"/>
    </source>
</evidence>
<dbReference type="PANTHER" id="PTHR31973">
    <property type="entry name" value="POLYPROTEIN, PUTATIVE-RELATED"/>
    <property type="match status" value="1"/>
</dbReference>
<proteinExistence type="predicted"/>
<dbReference type="AlphaFoldDB" id="A0A444Y1H7"/>
<accession>A0A444Y1H7</accession>
<dbReference type="STRING" id="3818.A0A444Y1H7"/>